<feature type="region of interest" description="Disordered" evidence="5">
    <location>
        <begin position="248"/>
        <end position="267"/>
    </location>
</feature>
<feature type="non-terminal residue" evidence="6">
    <location>
        <position position="321"/>
    </location>
</feature>
<evidence type="ECO:0000313" key="6">
    <source>
        <dbReference type="EMBL" id="KAK7484044.1"/>
    </source>
</evidence>
<dbReference type="PANTHER" id="PTHR31994">
    <property type="entry name" value="LEUCINE-RICH REPEAT-CONTAINING PROTEIN 42"/>
    <property type="match status" value="1"/>
</dbReference>
<gene>
    <name evidence="6" type="ORF">BaRGS_00024656</name>
</gene>
<comment type="caution">
    <text evidence="6">The sequence shown here is derived from an EMBL/GenBank/DDBJ whole genome shotgun (WGS) entry which is preliminary data.</text>
</comment>
<sequence length="321" mass="35357">MCHELFARTIACQPGTSNGAKSDGTLGPAMLTLFDSCISFIASNIHLVESFEGFPDILSEKIFKTAERKGKFSVVDNACGSLQALSLFTSVYHGSVLGSVSFEGQHLALANAFQHLQTFRHLKSLNVSCCGLGDDHELLFHISRLPSLQVLALHDNALSDDGIRKMTAPIRVKKEGPLSLQCLDLSENPKISGASLKYLRVFRRLLFLDVTSTRIKQCELQFPELRDLLDMKTMGWAAETVQRWIQETEQGRHPHSSRQDQHASSAGTKRFYGKTRPLLADISNNAPKTAGKRRRSSTLALVSCNFTEGLASLGMEVTDSC</sequence>
<dbReference type="PANTHER" id="PTHR31994:SF3">
    <property type="entry name" value="LEUCINE-RICH REPEAT-CONTAINING PROTEIN 42"/>
    <property type="match status" value="1"/>
</dbReference>
<keyword evidence="4" id="KW-0677">Repeat</keyword>
<accession>A0ABD0KA94</accession>
<evidence type="ECO:0000256" key="3">
    <source>
        <dbReference type="ARBA" id="ARBA00022614"/>
    </source>
</evidence>
<dbReference type="InterPro" id="IPR001611">
    <property type="entry name" value="Leu-rich_rpt"/>
</dbReference>
<comment type="similarity">
    <text evidence="1">Belongs to the LRRC42 family.</text>
</comment>
<reference evidence="6 7" key="1">
    <citation type="journal article" date="2023" name="Sci. Data">
        <title>Genome assembly of the Korean intertidal mud-creeper Batillaria attramentaria.</title>
        <authorList>
            <person name="Patra A.K."/>
            <person name="Ho P.T."/>
            <person name="Jun S."/>
            <person name="Lee S.J."/>
            <person name="Kim Y."/>
            <person name="Won Y.J."/>
        </authorList>
    </citation>
    <scope>NUCLEOTIDE SEQUENCE [LARGE SCALE GENOMIC DNA]</scope>
    <source>
        <strain evidence="6">Wonlab-2016</strain>
    </source>
</reference>
<name>A0ABD0KA94_9CAEN</name>
<proteinExistence type="inferred from homology"/>
<dbReference type="InterPro" id="IPR032675">
    <property type="entry name" value="LRR_dom_sf"/>
</dbReference>
<evidence type="ECO:0000256" key="4">
    <source>
        <dbReference type="ARBA" id="ARBA00022737"/>
    </source>
</evidence>
<dbReference type="EMBL" id="JACVVK020000216">
    <property type="protein sequence ID" value="KAK7484044.1"/>
    <property type="molecule type" value="Genomic_DNA"/>
</dbReference>
<dbReference type="Gene3D" id="3.80.10.10">
    <property type="entry name" value="Ribonuclease Inhibitor"/>
    <property type="match status" value="1"/>
</dbReference>
<dbReference type="Pfam" id="PF13516">
    <property type="entry name" value="LRR_6"/>
    <property type="match status" value="1"/>
</dbReference>
<dbReference type="AlphaFoldDB" id="A0ABD0KA94"/>
<keyword evidence="3" id="KW-0433">Leucine-rich repeat</keyword>
<keyword evidence="7" id="KW-1185">Reference proteome</keyword>
<evidence type="ECO:0000256" key="1">
    <source>
        <dbReference type="ARBA" id="ARBA00009297"/>
    </source>
</evidence>
<evidence type="ECO:0000313" key="7">
    <source>
        <dbReference type="Proteomes" id="UP001519460"/>
    </source>
</evidence>
<dbReference type="Proteomes" id="UP001519460">
    <property type="component" value="Unassembled WGS sequence"/>
</dbReference>
<feature type="compositionally biased region" description="Basic and acidic residues" evidence="5">
    <location>
        <begin position="249"/>
        <end position="261"/>
    </location>
</feature>
<evidence type="ECO:0000256" key="5">
    <source>
        <dbReference type="SAM" id="MobiDB-lite"/>
    </source>
</evidence>
<dbReference type="SUPFAM" id="SSF52047">
    <property type="entry name" value="RNI-like"/>
    <property type="match status" value="1"/>
</dbReference>
<dbReference type="InterPro" id="IPR039631">
    <property type="entry name" value="LRRC42"/>
</dbReference>
<protein>
    <recommendedName>
        <fullName evidence="2">Leucine-rich repeat-containing protein 42</fullName>
    </recommendedName>
</protein>
<evidence type="ECO:0000256" key="2">
    <source>
        <dbReference type="ARBA" id="ARBA00014198"/>
    </source>
</evidence>
<organism evidence="6 7">
    <name type="scientific">Batillaria attramentaria</name>
    <dbReference type="NCBI Taxonomy" id="370345"/>
    <lineage>
        <taxon>Eukaryota</taxon>
        <taxon>Metazoa</taxon>
        <taxon>Spiralia</taxon>
        <taxon>Lophotrochozoa</taxon>
        <taxon>Mollusca</taxon>
        <taxon>Gastropoda</taxon>
        <taxon>Caenogastropoda</taxon>
        <taxon>Sorbeoconcha</taxon>
        <taxon>Cerithioidea</taxon>
        <taxon>Batillariidae</taxon>
        <taxon>Batillaria</taxon>
    </lineage>
</organism>